<dbReference type="GO" id="GO:0006979">
    <property type="term" value="P:response to oxidative stress"/>
    <property type="evidence" value="ECO:0007669"/>
    <property type="project" value="UniProtKB-UniRule"/>
</dbReference>
<evidence type="ECO:0000256" key="15">
    <source>
        <dbReference type="PIRSR" id="PIRSR600823-2"/>
    </source>
</evidence>
<feature type="binding site" evidence="16">
    <location>
        <position position="72"/>
    </location>
    <ligand>
        <name>Ca(2+)</name>
        <dbReference type="ChEBI" id="CHEBI:29108"/>
        <label>1</label>
    </ligand>
</feature>
<dbReference type="CDD" id="cd00693">
    <property type="entry name" value="secretory_peroxidase"/>
    <property type="match status" value="1"/>
</dbReference>
<dbReference type="PROSITE" id="PS50873">
    <property type="entry name" value="PEROXIDASE_4"/>
    <property type="match status" value="1"/>
</dbReference>
<feature type="binding site" evidence="16">
    <location>
        <position position="89"/>
    </location>
    <ligand>
        <name>Ca(2+)</name>
        <dbReference type="ChEBI" id="CHEBI:29108"/>
        <label>1</label>
    </ligand>
</feature>
<dbReference type="FunFam" id="1.10.420.10:FF:000007">
    <property type="entry name" value="Peroxidase"/>
    <property type="match status" value="1"/>
</dbReference>
<dbReference type="InterPro" id="IPR019793">
    <property type="entry name" value="Peroxidases_heam-ligand_BS"/>
</dbReference>
<evidence type="ECO:0000256" key="18">
    <source>
        <dbReference type="PIRSR" id="PIRSR600823-5"/>
    </source>
</evidence>
<comment type="function">
    <text evidence="2">Removal of H(2)O(2), oxidation of toxic reductants, biosynthesis and degradation of lignin, suberization, auxin catabolism, response to environmental stresses such as wounding, pathogen attack and oxidative stress. These functions might be dependent on each isozyme/isoform in each plant tissue.</text>
</comment>
<evidence type="ECO:0000256" key="11">
    <source>
        <dbReference type="ARBA" id="ARBA00023004"/>
    </source>
</evidence>
<comment type="similarity">
    <text evidence="3">Belongs to the peroxidase family. Ascorbate peroxidase subfamily.</text>
</comment>
<feature type="signal peptide" evidence="19">
    <location>
        <begin position="1"/>
        <end position="24"/>
    </location>
</feature>
<dbReference type="PANTHER" id="PTHR31517">
    <property type="match status" value="1"/>
</dbReference>
<comment type="catalytic activity">
    <reaction evidence="1 19">
        <text>2 a phenolic donor + H2O2 = 2 a phenolic radical donor + 2 H2O</text>
        <dbReference type="Rhea" id="RHEA:56136"/>
        <dbReference type="ChEBI" id="CHEBI:15377"/>
        <dbReference type="ChEBI" id="CHEBI:16240"/>
        <dbReference type="ChEBI" id="CHEBI:139520"/>
        <dbReference type="ChEBI" id="CHEBI:139521"/>
        <dbReference type="EC" id="1.11.1.7"/>
    </reaction>
</comment>
<protein>
    <recommendedName>
        <fullName evidence="4 19">Peroxidase</fullName>
        <ecNumber evidence="4 19">1.11.1.7</ecNumber>
    </recommendedName>
</protein>
<evidence type="ECO:0000256" key="9">
    <source>
        <dbReference type="ARBA" id="ARBA00022729"/>
    </source>
</evidence>
<evidence type="ECO:0000259" key="20">
    <source>
        <dbReference type="PROSITE" id="PS50873"/>
    </source>
</evidence>
<dbReference type="PRINTS" id="PR00458">
    <property type="entry name" value="PEROXIDASE"/>
</dbReference>
<evidence type="ECO:0000256" key="2">
    <source>
        <dbReference type="ARBA" id="ARBA00002322"/>
    </source>
</evidence>
<comment type="cofactor">
    <cofactor evidence="16 19">
        <name>Ca(2+)</name>
        <dbReference type="ChEBI" id="CHEBI:29108"/>
    </cofactor>
    <text evidence="16 19">Binds 2 calcium ions per subunit.</text>
</comment>
<feature type="binding site" evidence="16">
    <location>
        <position position="67"/>
    </location>
    <ligand>
        <name>Ca(2+)</name>
        <dbReference type="ChEBI" id="CHEBI:29108"/>
        <label>1</label>
    </ligand>
</feature>
<gene>
    <name evidence="21" type="ORF">L195_g025377</name>
</gene>
<organism evidence="21 22">
    <name type="scientific">Trifolium pratense</name>
    <name type="common">Red clover</name>
    <dbReference type="NCBI Taxonomy" id="57577"/>
    <lineage>
        <taxon>Eukaryota</taxon>
        <taxon>Viridiplantae</taxon>
        <taxon>Streptophyta</taxon>
        <taxon>Embryophyta</taxon>
        <taxon>Tracheophyta</taxon>
        <taxon>Spermatophyta</taxon>
        <taxon>Magnoliopsida</taxon>
        <taxon>eudicotyledons</taxon>
        <taxon>Gunneridae</taxon>
        <taxon>Pentapetalae</taxon>
        <taxon>rosids</taxon>
        <taxon>fabids</taxon>
        <taxon>Fabales</taxon>
        <taxon>Fabaceae</taxon>
        <taxon>Papilionoideae</taxon>
        <taxon>50 kb inversion clade</taxon>
        <taxon>NPAAA clade</taxon>
        <taxon>Hologalegina</taxon>
        <taxon>IRL clade</taxon>
        <taxon>Trifolieae</taxon>
        <taxon>Trifolium</taxon>
    </lineage>
</organism>
<dbReference type="Pfam" id="PF00141">
    <property type="entry name" value="peroxidase"/>
    <property type="match status" value="1"/>
</dbReference>
<dbReference type="GO" id="GO:0046872">
    <property type="term" value="F:metal ion binding"/>
    <property type="evidence" value="ECO:0007669"/>
    <property type="project" value="UniProtKB-UniRule"/>
</dbReference>
<evidence type="ECO:0000256" key="14">
    <source>
        <dbReference type="PIRSR" id="PIRSR600823-1"/>
    </source>
</evidence>
<evidence type="ECO:0000256" key="12">
    <source>
        <dbReference type="ARBA" id="ARBA00023157"/>
    </source>
</evidence>
<dbReference type="Proteomes" id="UP000236291">
    <property type="component" value="Unassembled WGS sequence"/>
</dbReference>
<keyword evidence="5 19" id="KW-0964">Secreted</keyword>
<dbReference type="InterPro" id="IPR019794">
    <property type="entry name" value="Peroxidases_AS"/>
</dbReference>
<evidence type="ECO:0000313" key="22">
    <source>
        <dbReference type="Proteomes" id="UP000236291"/>
    </source>
</evidence>
<evidence type="ECO:0000256" key="3">
    <source>
        <dbReference type="ARBA" id="ARBA00006873"/>
    </source>
</evidence>
<proteinExistence type="inferred from homology"/>
<feature type="active site" description="Proton acceptor" evidence="14">
    <location>
        <position position="66"/>
    </location>
</feature>
<dbReference type="GO" id="GO:0020037">
    <property type="term" value="F:heme binding"/>
    <property type="evidence" value="ECO:0007669"/>
    <property type="project" value="UniProtKB-UniRule"/>
</dbReference>
<comment type="similarity">
    <text evidence="19">Belongs to the peroxidase family. Classical plant (class III) peroxidase subfamily.</text>
</comment>
<feature type="binding site" evidence="16">
    <location>
        <position position="76"/>
    </location>
    <ligand>
        <name>Ca(2+)</name>
        <dbReference type="ChEBI" id="CHEBI:29108"/>
        <label>1</label>
    </ligand>
</feature>
<feature type="binding site" evidence="15">
    <location>
        <position position="165"/>
    </location>
    <ligand>
        <name>substrate</name>
    </ligand>
</feature>
<accession>A0A2K3NGB6</accession>
<evidence type="ECO:0000313" key="21">
    <source>
        <dbReference type="EMBL" id="PNY02073.1"/>
    </source>
</evidence>
<dbReference type="STRING" id="57577.A0A2K3NGB6"/>
<evidence type="ECO:0000256" key="17">
    <source>
        <dbReference type="PIRSR" id="PIRSR600823-4"/>
    </source>
</evidence>
<keyword evidence="7 19" id="KW-0349">Heme</keyword>
<comment type="cofactor">
    <cofactor evidence="16 19">
        <name>heme b</name>
        <dbReference type="ChEBI" id="CHEBI:60344"/>
    </cofactor>
    <text evidence="16 19">Binds 1 heme b (iron(II)-protoporphyrin IX) group per subunit.</text>
</comment>
<dbReference type="InterPro" id="IPR010255">
    <property type="entry name" value="Haem_peroxidase_sf"/>
</dbReference>
<name>A0A2K3NGB6_TRIPR</name>
<keyword evidence="11 16" id="KW-0408">Iron</keyword>
<keyword evidence="16 19" id="KW-0106">Calcium</keyword>
<comment type="caution">
    <text evidence="21">The sequence shown here is derived from an EMBL/GenBank/DDBJ whole genome shotgun (WGS) entry which is preliminary data.</text>
</comment>
<evidence type="ECO:0000256" key="7">
    <source>
        <dbReference type="ARBA" id="ARBA00022617"/>
    </source>
</evidence>
<dbReference type="InterPro" id="IPR000823">
    <property type="entry name" value="Peroxidase_pln"/>
</dbReference>
<evidence type="ECO:0000256" key="16">
    <source>
        <dbReference type="PIRSR" id="PIRSR600823-3"/>
    </source>
</evidence>
<evidence type="ECO:0000256" key="8">
    <source>
        <dbReference type="ARBA" id="ARBA00022723"/>
    </source>
</evidence>
<dbReference type="PRINTS" id="PR00461">
    <property type="entry name" value="PLPEROXIDASE"/>
</dbReference>
<dbReference type="FunFam" id="1.10.520.10:FF:000008">
    <property type="entry name" value="Peroxidase"/>
    <property type="match status" value="1"/>
</dbReference>
<feature type="binding site" evidence="16">
    <location>
        <position position="248"/>
    </location>
    <ligand>
        <name>Ca(2+)</name>
        <dbReference type="ChEBI" id="CHEBI:29108"/>
        <label>2</label>
    </ligand>
</feature>
<feature type="binding site" evidence="16">
    <location>
        <position position="196"/>
    </location>
    <ligand>
        <name>Ca(2+)</name>
        <dbReference type="ChEBI" id="CHEBI:29108"/>
        <label>2</label>
    </ligand>
</feature>
<feature type="domain" description="Plant heme peroxidase family profile" evidence="20">
    <location>
        <begin position="25"/>
        <end position="328"/>
    </location>
</feature>
<evidence type="ECO:0000256" key="13">
    <source>
        <dbReference type="ARBA" id="ARBA00023324"/>
    </source>
</evidence>
<feature type="disulfide bond" evidence="18">
    <location>
        <begin position="35"/>
        <end position="117"/>
    </location>
</feature>
<dbReference type="EMBL" id="ASHM01020889">
    <property type="protein sequence ID" value="PNY02073.1"/>
    <property type="molecule type" value="Genomic_DNA"/>
</dbReference>
<keyword evidence="8 16" id="KW-0479">Metal-binding</keyword>
<feature type="disulfide bond" evidence="18">
    <location>
        <begin position="123"/>
        <end position="324"/>
    </location>
</feature>
<keyword evidence="9 19" id="KW-0732">Signal</keyword>
<dbReference type="GO" id="GO:0140825">
    <property type="term" value="F:lactoperoxidase activity"/>
    <property type="evidence" value="ECO:0007669"/>
    <property type="project" value="UniProtKB-EC"/>
</dbReference>
<keyword evidence="6 19" id="KW-0575">Peroxidase</keyword>
<dbReference type="PROSITE" id="PS00435">
    <property type="entry name" value="PEROXIDASE_1"/>
    <property type="match status" value="1"/>
</dbReference>
<evidence type="ECO:0000256" key="1">
    <source>
        <dbReference type="ARBA" id="ARBA00000189"/>
    </source>
</evidence>
<feature type="binding site" evidence="16">
    <location>
        <position position="256"/>
    </location>
    <ligand>
        <name>Ca(2+)</name>
        <dbReference type="ChEBI" id="CHEBI:29108"/>
        <label>2</label>
    </ligand>
</feature>
<dbReference type="Gene3D" id="1.10.520.10">
    <property type="match status" value="1"/>
</dbReference>
<reference evidence="21 22" key="1">
    <citation type="journal article" date="2014" name="Am. J. Bot.">
        <title>Genome assembly and annotation for red clover (Trifolium pratense; Fabaceae).</title>
        <authorList>
            <person name="Istvanek J."/>
            <person name="Jaros M."/>
            <person name="Krenek A."/>
            <person name="Repkova J."/>
        </authorList>
    </citation>
    <scope>NUCLEOTIDE SEQUENCE [LARGE SCALE GENOMIC DNA]</scope>
    <source>
        <strain evidence="22">cv. Tatra</strain>
        <tissue evidence="21">Young leaves</tissue>
    </source>
</reference>
<dbReference type="AlphaFoldDB" id="A0A2K3NGB6"/>
<keyword evidence="13 19" id="KW-0376">Hydrogen peroxide</keyword>
<feature type="disulfide bond" evidence="18">
    <location>
        <begin position="202"/>
        <end position="234"/>
    </location>
</feature>
<feature type="chain" id="PRO_5014211405" description="Peroxidase" evidence="19">
    <location>
        <begin position="25"/>
        <end position="332"/>
    </location>
</feature>
<dbReference type="PROSITE" id="PS00436">
    <property type="entry name" value="PEROXIDASE_2"/>
    <property type="match status" value="1"/>
</dbReference>
<dbReference type="GO" id="GO:0042744">
    <property type="term" value="P:hydrogen peroxide catabolic process"/>
    <property type="evidence" value="ECO:0007669"/>
    <property type="project" value="UniProtKB-KW"/>
</dbReference>
<feature type="binding site" evidence="16">
    <location>
        <position position="74"/>
    </location>
    <ligand>
        <name>Ca(2+)</name>
        <dbReference type="ChEBI" id="CHEBI:29108"/>
        <label>1</label>
    </ligand>
</feature>
<dbReference type="SUPFAM" id="SSF48113">
    <property type="entry name" value="Heme-dependent peroxidases"/>
    <property type="match status" value="1"/>
</dbReference>
<evidence type="ECO:0000256" key="4">
    <source>
        <dbReference type="ARBA" id="ARBA00012313"/>
    </source>
</evidence>
<dbReference type="Gene3D" id="1.10.420.10">
    <property type="entry name" value="Peroxidase, domain 2"/>
    <property type="match status" value="1"/>
</dbReference>
<dbReference type="EC" id="1.11.1.7" evidence="4 19"/>
<sequence length="332" mass="37217">MHNYYPMAFPILFLLFISLPFSSAKLNINYYKTTCPDFEKIVRENIYTKQSTTPATAPGLLRLFFHDCITDGCDASLLVTSTAYNPHAERDADLNLSLSGDAFDIIVKIKNALELSCPGIVSCSDIIAQATRDLVKMVGGPFYPVRLGRKDSFVSDASRTEKALPTTKMSLDGIIEKFTIKNFTIREMVALTGAHTIGFTHCKEFANRIFNFSKTSEIDPTLHPKLAQGLREVCKNYTHDPTMAAFNDVRSPGKFDNAYFQNVLKGLGLLTTDYILGVDPRTKPIVELYAKDEQVFFEDFAKAMEKVSVFQVKTGKKGEVRSRCDQFNHIPN</sequence>
<keyword evidence="10 19" id="KW-0560">Oxidoreductase</keyword>
<dbReference type="InterPro" id="IPR033905">
    <property type="entry name" value="Secretory_peroxidase"/>
</dbReference>
<dbReference type="InterPro" id="IPR002016">
    <property type="entry name" value="Haem_peroxidase"/>
</dbReference>
<evidence type="ECO:0000256" key="19">
    <source>
        <dbReference type="RuleBase" id="RU362060"/>
    </source>
</evidence>
<feature type="binding site" description="axial binding residue" evidence="16">
    <location>
        <position position="195"/>
    </location>
    <ligand>
        <name>heme b</name>
        <dbReference type="ChEBI" id="CHEBI:60344"/>
    </ligand>
    <ligandPart>
        <name>Fe</name>
        <dbReference type="ChEBI" id="CHEBI:18248"/>
    </ligandPart>
</feature>
<evidence type="ECO:0000256" key="6">
    <source>
        <dbReference type="ARBA" id="ARBA00022559"/>
    </source>
</evidence>
<reference evidence="21 22" key="2">
    <citation type="journal article" date="2017" name="Front. Plant Sci.">
        <title>Gene Classification and Mining of Molecular Markers Useful in Red Clover (Trifolium pratense) Breeding.</title>
        <authorList>
            <person name="Istvanek J."/>
            <person name="Dluhosova J."/>
            <person name="Dluhos P."/>
            <person name="Patkova L."/>
            <person name="Nedelnik J."/>
            <person name="Repkova J."/>
        </authorList>
    </citation>
    <scope>NUCLEOTIDE SEQUENCE [LARGE SCALE GENOMIC DNA]</scope>
    <source>
        <strain evidence="22">cv. Tatra</strain>
        <tissue evidence="21">Young leaves</tissue>
    </source>
</reference>
<feature type="disulfide bond" evidence="18">
    <location>
        <begin position="68"/>
        <end position="73"/>
    </location>
</feature>
<dbReference type="PANTHER" id="PTHR31517:SF88">
    <property type="entry name" value="PEROXIDASE 41"/>
    <property type="match status" value="1"/>
</dbReference>
<evidence type="ECO:0000256" key="5">
    <source>
        <dbReference type="ARBA" id="ARBA00022525"/>
    </source>
</evidence>
<evidence type="ECO:0000256" key="10">
    <source>
        <dbReference type="ARBA" id="ARBA00023002"/>
    </source>
</evidence>
<dbReference type="GO" id="GO:0005576">
    <property type="term" value="C:extracellular region"/>
    <property type="evidence" value="ECO:0007669"/>
    <property type="project" value="UniProtKB-SubCell"/>
</dbReference>
<feature type="site" description="Transition state stabilizer" evidence="17">
    <location>
        <position position="62"/>
    </location>
</feature>
<comment type="subcellular location">
    <subcellularLocation>
        <location evidence="19">Secreted</location>
    </subcellularLocation>
</comment>
<keyword evidence="12 18" id="KW-1015">Disulfide bond</keyword>